<evidence type="ECO:0000256" key="1">
    <source>
        <dbReference type="SAM" id="MobiDB-lite"/>
    </source>
</evidence>
<evidence type="ECO:0000313" key="4">
    <source>
        <dbReference type="Proteomes" id="UP000199636"/>
    </source>
</evidence>
<feature type="domain" description="Zona occludens toxin N-terminal" evidence="2">
    <location>
        <begin position="1"/>
        <end position="175"/>
    </location>
</feature>
<dbReference type="AlphaFoldDB" id="A0A1G8GMS2"/>
<evidence type="ECO:0000313" key="3">
    <source>
        <dbReference type="EMBL" id="SDH95705.1"/>
    </source>
</evidence>
<accession>A0A1G8GMS2</accession>
<keyword evidence="4" id="KW-1185">Reference proteome</keyword>
<name>A0A1G8GMS2_9PSED</name>
<proteinExistence type="predicted"/>
<dbReference type="InterPro" id="IPR008900">
    <property type="entry name" value="Zot_N"/>
</dbReference>
<dbReference type="RefSeq" id="WP_090262782.1">
    <property type="nucleotide sequence ID" value="NZ_FNDS01000004.1"/>
</dbReference>
<dbReference type="Gene3D" id="3.40.50.300">
    <property type="entry name" value="P-loop containing nucleotide triphosphate hydrolases"/>
    <property type="match status" value="1"/>
</dbReference>
<organism evidence="3 4">
    <name type="scientific">Pseudomonas panipatensis</name>
    <dbReference type="NCBI Taxonomy" id="428992"/>
    <lineage>
        <taxon>Bacteria</taxon>
        <taxon>Pseudomonadati</taxon>
        <taxon>Pseudomonadota</taxon>
        <taxon>Gammaproteobacteria</taxon>
        <taxon>Pseudomonadales</taxon>
        <taxon>Pseudomonadaceae</taxon>
        <taxon>Pseudomonas</taxon>
    </lineage>
</organism>
<feature type="compositionally biased region" description="Low complexity" evidence="1">
    <location>
        <begin position="358"/>
        <end position="368"/>
    </location>
</feature>
<evidence type="ECO:0000259" key="2">
    <source>
        <dbReference type="Pfam" id="PF05707"/>
    </source>
</evidence>
<reference evidence="4" key="1">
    <citation type="submission" date="2016-10" db="EMBL/GenBank/DDBJ databases">
        <authorList>
            <person name="Varghese N."/>
            <person name="Submissions S."/>
        </authorList>
    </citation>
    <scope>NUCLEOTIDE SEQUENCE [LARGE SCALE GENOMIC DNA]</scope>
    <source>
        <strain evidence="4">CCM 7469</strain>
    </source>
</reference>
<sequence>MLYIRTGKPGHGKTLNTIREVDAKAKAEGRVVYFHNVAGLKPEKLEAAWFEFDDPLKWYELPNDAIVVVDEAQGWFGARDPRNRPPEHITRFETMRHQGHEVHLVTQDPRYIDVHLRRLCNGHIHYWRVFKSQQLLRFESEVVIEAVEKKTSFKDADKTVLKLDKKYFGVYTSTQAKHHFKFNPPKKMILAIAVILGAAFMVYRAYERYAEGSKPAATAEASSTKASEDKGVVDQVKSTVGSLISPTGGTGEGKPLTPEQYLERRKPRVPDLPSSAPVYDQLTQPVSHPRVYCLSTTDPRLVARRPPSTVKDGVSCQCYTQQGSKFGTSFDFCLSVARDGYFDPTLPDRNNALDQRLAQPQTPAQPLPENTSQQANAEDYGGPRVTVIPHQKGEFLW</sequence>
<dbReference type="Pfam" id="PF05707">
    <property type="entry name" value="Zot"/>
    <property type="match status" value="1"/>
</dbReference>
<protein>
    <submittedName>
        <fullName evidence="3">Zona occludens toxin, predicted ATPase</fullName>
    </submittedName>
</protein>
<dbReference type="Proteomes" id="UP000199636">
    <property type="component" value="Unassembled WGS sequence"/>
</dbReference>
<dbReference type="InterPro" id="IPR027417">
    <property type="entry name" value="P-loop_NTPase"/>
</dbReference>
<dbReference type="STRING" id="428992.SAMN05216272_104372"/>
<dbReference type="EMBL" id="FNDS01000004">
    <property type="protein sequence ID" value="SDH95705.1"/>
    <property type="molecule type" value="Genomic_DNA"/>
</dbReference>
<feature type="region of interest" description="Disordered" evidence="1">
    <location>
        <begin position="358"/>
        <end position="385"/>
    </location>
</feature>
<gene>
    <name evidence="3" type="ORF">SAMN05216272_104372</name>
</gene>
<dbReference type="OrthoDB" id="8809170at2"/>